<feature type="non-terminal residue" evidence="1">
    <location>
        <position position="93"/>
    </location>
</feature>
<organism evidence="1">
    <name type="scientific">marine metagenome</name>
    <dbReference type="NCBI Taxonomy" id="408172"/>
    <lineage>
        <taxon>unclassified sequences</taxon>
        <taxon>metagenomes</taxon>
        <taxon>ecological metagenomes</taxon>
    </lineage>
</organism>
<evidence type="ECO:0008006" key="2">
    <source>
        <dbReference type="Google" id="ProtNLM"/>
    </source>
</evidence>
<dbReference type="InterPro" id="IPR029063">
    <property type="entry name" value="SAM-dependent_MTases_sf"/>
</dbReference>
<dbReference type="EMBL" id="UINC01231297">
    <property type="protein sequence ID" value="SVE63770.1"/>
    <property type="molecule type" value="Genomic_DNA"/>
</dbReference>
<dbReference type="Gene3D" id="3.40.50.150">
    <property type="entry name" value="Vaccinia Virus protein VP39"/>
    <property type="match status" value="1"/>
</dbReference>
<protein>
    <recommendedName>
        <fullName evidence="2">Methyltransferase domain-containing protein</fullName>
    </recommendedName>
</protein>
<gene>
    <name evidence="1" type="ORF">METZ01_LOCUS516624</name>
</gene>
<proteinExistence type="predicted"/>
<accession>A0A383F588</accession>
<evidence type="ECO:0000313" key="1">
    <source>
        <dbReference type="EMBL" id="SVE63770.1"/>
    </source>
</evidence>
<name>A0A383F588_9ZZZZ</name>
<dbReference type="SUPFAM" id="SSF53335">
    <property type="entry name" value="S-adenosyl-L-methionine-dependent methyltransferases"/>
    <property type="match status" value="1"/>
</dbReference>
<sequence length="93" mass="11049">MSDGHLHRYFLNNGEQKLVKWVHYFDIYERHFRRFVNKQPTILEIGVWNGGSLKMWQDYFGNGVQIIGIDINPECKQFEQGNIEIFIGSQDDE</sequence>
<dbReference type="AlphaFoldDB" id="A0A383F588"/>
<reference evidence="1" key="1">
    <citation type="submission" date="2018-05" db="EMBL/GenBank/DDBJ databases">
        <authorList>
            <person name="Lanie J.A."/>
            <person name="Ng W.-L."/>
            <person name="Kazmierczak K.M."/>
            <person name="Andrzejewski T.M."/>
            <person name="Davidsen T.M."/>
            <person name="Wayne K.J."/>
            <person name="Tettelin H."/>
            <person name="Glass J.I."/>
            <person name="Rusch D."/>
            <person name="Podicherti R."/>
            <person name="Tsui H.-C.T."/>
            <person name="Winkler M.E."/>
        </authorList>
    </citation>
    <scope>NUCLEOTIDE SEQUENCE</scope>
</reference>